<dbReference type="InterPro" id="IPR013783">
    <property type="entry name" value="Ig-like_fold"/>
</dbReference>
<comment type="caution">
    <text evidence="3">The sequence shown here is derived from an EMBL/GenBank/DDBJ whole genome shotgun (WGS) entry which is preliminary data.</text>
</comment>
<dbReference type="GO" id="GO:0016020">
    <property type="term" value="C:membrane"/>
    <property type="evidence" value="ECO:0007669"/>
    <property type="project" value="InterPro"/>
</dbReference>
<keyword evidence="1" id="KW-0472">Membrane</keyword>
<dbReference type="Gene3D" id="2.60.40.10">
    <property type="entry name" value="Immunoglobulins"/>
    <property type="match status" value="1"/>
</dbReference>
<feature type="domain" description="Peptidase C39" evidence="2">
    <location>
        <begin position="30"/>
        <end position="156"/>
    </location>
</feature>
<dbReference type="Gene3D" id="3.90.70.10">
    <property type="entry name" value="Cysteine proteinases"/>
    <property type="match status" value="1"/>
</dbReference>
<evidence type="ECO:0000313" key="3">
    <source>
        <dbReference type="EMBL" id="HGT39682.1"/>
    </source>
</evidence>
<reference evidence="3" key="1">
    <citation type="journal article" date="2020" name="mSystems">
        <title>Genome- and Community-Level Interaction Insights into Carbon Utilization and Element Cycling Functions of Hydrothermarchaeota in Hydrothermal Sediment.</title>
        <authorList>
            <person name="Zhou Z."/>
            <person name="Liu Y."/>
            <person name="Xu W."/>
            <person name="Pan J."/>
            <person name="Luo Z.H."/>
            <person name="Li M."/>
        </authorList>
    </citation>
    <scope>NUCLEOTIDE SEQUENCE [LARGE SCALE GENOMIC DNA]</scope>
    <source>
        <strain evidence="3">SpSt-508</strain>
    </source>
</reference>
<evidence type="ECO:0000256" key="1">
    <source>
        <dbReference type="SAM" id="Phobius"/>
    </source>
</evidence>
<dbReference type="PROSITE" id="PS50990">
    <property type="entry name" value="PEPTIDASE_C39"/>
    <property type="match status" value="1"/>
</dbReference>
<name>A0A7C4LKX5_9PLAN</name>
<dbReference type="InterPro" id="IPR005074">
    <property type="entry name" value="Peptidase_C39"/>
</dbReference>
<dbReference type="PANTHER" id="PTHR37833:SF1">
    <property type="entry name" value="SIGNAL PEPTIDE PROTEIN"/>
    <property type="match status" value="1"/>
</dbReference>
<evidence type="ECO:0000259" key="2">
    <source>
        <dbReference type="PROSITE" id="PS50990"/>
    </source>
</evidence>
<sequence>MIGMCAGLIAAAWLAFVGDLSVGLPENPHALEPTRACGVYCVKFLASYLGREKSYAEIAAWCAPGPQGTTLEDIRRACERLGLHVMGVKAELGNLYKVGRPAILSLRHPNGEGHFVVWLDYDPQRDSVRLFSPPQWVGWESRKALNARYTGVALIVSREALPSPLVVSRGVSPTMLALWSIVLAVCGGSLIALLRSRRGVWRGTAACLLGVLMGLVQGCTASNDVSLSAASREGLVDKEGSSDSSDEAREVYVGRVIEGVELAHTFRVRNTTDQPLRIMNVDKSCSCQSGNVRIGTVVAPGEVLEVPFRVPTKGTRGKLRGWLRLHTDSSDESLRSVYLELSAELEAKLRAVPTSIVFGNFQVGETPTRVLRVESTAAGLVEMFQEARSSSPHVSIALRERSPGALVFEVAVRDDSRLGEVQGTLTLTFSTSDYPTLCVPVLGNRVGTLKVLPSEVIVDRWPGEMPRARLLRVVSTAGRAFRITRVDCPDWVQIAEGLNREAVVHELKLQVMPASGGRDANIVVHTDHLGEVTCPVRFTSAHGS</sequence>
<organism evidence="3">
    <name type="scientific">Schlesneria paludicola</name>
    <dbReference type="NCBI Taxonomy" id="360056"/>
    <lineage>
        <taxon>Bacteria</taxon>
        <taxon>Pseudomonadati</taxon>
        <taxon>Planctomycetota</taxon>
        <taxon>Planctomycetia</taxon>
        <taxon>Planctomycetales</taxon>
        <taxon>Planctomycetaceae</taxon>
        <taxon>Schlesneria</taxon>
    </lineage>
</organism>
<accession>A0A7C4LKX5</accession>
<proteinExistence type="predicted"/>
<keyword evidence="1" id="KW-1133">Transmembrane helix</keyword>
<feature type="transmembrane region" description="Helical" evidence="1">
    <location>
        <begin position="200"/>
        <end position="218"/>
    </location>
</feature>
<dbReference type="Pfam" id="PF03412">
    <property type="entry name" value="Peptidase_C39"/>
    <property type="match status" value="1"/>
</dbReference>
<dbReference type="GO" id="GO:0005524">
    <property type="term" value="F:ATP binding"/>
    <property type="evidence" value="ECO:0007669"/>
    <property type="project" value="InterPro"/>
</dbReference>
<dbReference type="GO" id="GO:0006508">
    <property type="term" value="P:proteolysis"/>
    <property type="evidence" value="ECO:0007669"/>
    <property type="project" value="InterPro"/>
</dbReference>
<dbReference type="AlphaFoldDB" id="A0A7C4LKX5"/>
<gene>
    <name evidence="3" type="ORF">ENS64_10540</name>
</gene>
<feature type="transmembrane region" description="Helical" evidence="1">
    <location>
        <begin position="176"/>
        <end position="193"/>
    </location>
</feature>
<dbReference type="EMBL" id="DSVQ01000014">
    <property type="protein sequence ID" value="HGT39682.1"/>
    <property type="molecule type" value="Genomic_DNA"/>
</dbReference>
<dbReference type="PANTHER" id="PTHR37833">
    <property type="entry name" value="LIPOPROTEIN-RELATED"/>
    <property type="match status" value="1"/>
</dbReference>
<dbReference type="InterPro" id="IPR011467">
    <property type="entry name" value="DUF1573"/>
</dbReference>
<keyword evidence="1" id="KW-0812">Transmembrane</keyword>
<dbReference type="GO" id="GO:0008233">
    <property type="term" value="F:peptidase activity"/>
    <property type="evidence" value="ECO:0007669"/>
    <property type="project" value="InterPro"/>
</dbReference>
<dbReference type="Pfam" id="PF07610">
    <property type="entry name" value="DUF1573"/>
    <property type="match status" value="1"/>
</dbReference>
<protein>
    <submittedName>
        <fullName evidence="3">DUF1573 domain-containing protein</fullName>
    </submittedName>
</protein>